<name>A0ABP6IDZ6_9ACTN</name>
<evidence type="ECO:0000313" key="8">
    <source>
        <dbReference type="Proteomes" id="UP001500831"/>
    </source>
</evidence>
<comment type="similarity">
    <text evidence="1">Belongs to the peptidase C40 family.</text>
</comment>
<keyword evidence="4" id="KW-0788">Thiol protease</keyword>
<accession>A0ABP6IDZ6</accession>
<dbReference type="PANTHER" id="PTHR47359">
    <property type="entry name" value="PEPTIDOGLYCAN DL-ENDOPEPTIDASE CWLO"/>
    <property type="match status" value="1"/>
</dbReference>
<keyword evidence="8" id="KW-1185">Reference proteome</keyword>
<dbReference type="RefSeq" id="WP_344970866.1">
    <property type="nucleotide sequence ID" value="NZ_BAAAVI010000015.1"/>
</dbReference>
<keyword evidence="2" id="KW-0645">Protease</keyword>
<dbReference type="SUPFAM" id="SSF54001">
    <property type="entry name" value="Cysteine proteinases"/>
    <property type="match status" value="1"/>
</dbReference>
<evidence type="ECO:0000313" key="7">
    <source>
        <dbReference type="EMBL" id="GAA2866462.1"/>
    </source>
</evidence>
<evidence type="ECO:0000256" key="1">
    <source>
        <dbReference type="ARBA" id="ARBA00007074"/>
    </source>
</evidence>
<evidence type="ECO:0000256" key="4">
    <source>
        <dbReference type="ARBA" id="ARBA00022807"/>
    </source>
</evidence>
<feature type="compositionally biased region" description="Low complexity" evidence="5">
    <location>
        <begin position="106"/>
        <end position="123"/>
    </location>
</feature>
<dbReference type="InterPro" id="IPR000064">
    <property type="entry name" value="NLP_P60_dom"/>
</dbReference>
<dbReference type="EMBL" id="BAAAVI010000015">
    <property type="protein sequence ID" value="GAA2866462.1"/>
    <property type="molecule type" value="Genomic_DNA"/>
</dbReference>
<sequence length="333" mass="34975">MITAFLTVTVLSATLAGGSQVPAPRPSPEACDAWTRLLSVVGLPVDTPRRSPEARSSPWPPERDAPGWPPEWFRAVLTTVCETFSDEKGPERPVIPRRPDGRRPDGSSVGPDGSPAGSDGSPARIHQPEPILPAPPGHSVSTAKPGPPTAESELGDPARASSRPAFRKSAPGTRARRPPHGKAVSTRGASSRPRQGRRARAALTRGQVAAAVALRQVGTPYVWGGGSSEGPTGGGFDCSGLALHAWARAGARLPHYTGSQFKQGRRVPFSRLRPGDLVFFGGGTGDPTHVGVYVGAGVMVHAPKTGDVVKTTDFASSPYYRSRYRGAVRPVPH</sequence>
<keyword evidence="3" id="KW-0378">Hydrolase</keyword>
<evidence type="ECO:0000256" key="2">
    <source>
        <dbReference type="ARBA" id="ARBA00022670"/>
    </source>
</evidence>
<feature type="region of interest" description="Disordered" evidence="5">
    <location>
        <begin position="45"/>
        <end position="70"/>
    </location>
</feature>
<comment type="caution">
    <text evidence="7">The sequence shown here is derived from an EMBL/GenBank/DDBJ whole genome shotgun (WGS) entry which is preliminary data.</text>
</comment>
<dbReference type="InterPro" id="IPR038765">
    <property type="entry name" value="Papain-like_cys_pep_sf"/>
</dbReference>
<evidence type="ECO:0000259" key="6">
    <source>
        <dbReference type="PROSITE" id="PS51935"/>
    </source>
</evidence>
<dbReference type="Pfam" id="PF00877">
    <property type="entry name" value="NLPC_P60"/>
    <property type="match status" value="1"/>
</dbReference>
<gene>
    <name evidence="7" type="ORF">GCM10010517_25960</name>
</gene>
<organism evidence="7 8">
    <name type="scientific">Streptosporangium fragile</name>
    <dbReference type="NCBI Taxonomy" id="46186"/>
    <lineage>
        <taxon>Bacteria</taxon>
        <taxon>Bacillati</taxon>
        <taxon>Actinomycetota</taxon>
        <taxon>Actinomycetes</taxon>
        <taxon>Streptosporangiales</taxon>
        <taxon>Streptosporangiaceae</taxon>
        <taxon>Streptosporangium</taxon>
    </lineage>
</organism>
<feature type="region of interest" description="Disordered" evidence="5">
    <location>
        <begin position="83"/>
        <end position="201"/>
    </location>
</feature>
<dbReference type="Gene3D" id="3.90.1720.10">
    <property type="entry name" value="endopeptidase domain like (from Nostoc punctiforme)"/>
    <property type="match status" value="1"/>
</dbReference>
<evidence type="ECO:0000256" key="3">
    <source>
        <dbReference type="ARBA" id="ARBA00022801"/>
    </source>
</evidence>
<dbReference type="PANTHER" id="PTHR47359:SF3">
    <property type="entry name" value="NLP_P60 DOMAIN-CONTAINING PROTEIN-RELATED"/>
    <property type="match status" value="1"/>
</dbReference>
<dbReference type="Proteomes" id="UP001500831">
    <property type="component" value="Unassembled WGS sequence"/>
</dbReference>
<evidence type="ECO:0000256" key="5">
    <source>
        <dbReference type="SAM" id="MobiDB-lite"/>
    </source>
</evidence>
<dbReference type="PROSITE" id="PS51935">
    <property type="entry name" value="NLPC_P60"/>
    <property type="match status" value="1"/>
</dbReference>
<reference evidence="8" key="1">
    <citation type="journal article" date="2019" name="Int. J. Syst. Evol. Microbiol.">
        <title>The Global Catalogue of Microorganisms (GCM) 10K type strain sequencing project: providing services to taxonomists for standard genome sequencing and annotation.</title>
        <authorList>
            <consortium name="The Broad Institute Genomics Platform"/>
            <consortium name="The Broad Institute Genome Sequencing Center for Infectious Disease"/>
            <person name="Wu L."/>
            <person name="Ma J."/>
        </authorList>
    </citation>
    <scope>NUCLEOTIDE SEQUENCE [LARGE SCALE GENOMIC DNA]</scope>
    <source>
        <strain evidence="8">JCM 6242</strain>
    </source>
</reference>
<protein>
    <recommendedName>
        <fullName evidence="6">NlpC/P60 domain-containing protein</fullName>
    </recommendedName>
</protein>
<dbReference type="InterPro" id="IPR051794">
    <property type="entry name" value="PG_Endopeptidase_C40"/>
</dbReference>
<proteinExistence type="inferred from homology"/>
<feature type="domain" description="NlpC/P60" evidence="6">
    <location>
        <begin position="203"/>
        <end position="331"/>
    </location>
</feature>